<accession>A0ABV6C4C1</accession>
<dbReference type="Proteomes" id="UP001589788">
    <property type="component" value="Unassembled WGS sequence"/>
</dbReference>
<dbReference type="EMBL" id="JBHLYQ010000111">
    <property type="protein sequence ID" value="MFC0082524.1"/>
    <property type="molecule type" value="Genomic_DNA"/>
</dbReference>
<evidence type="ECO:0000313" key="2">
    <source>
        <dbReference type="Proteomes" id="UP001589788"/>
    </source>
</evidence>
<proteinExistence type="predicted"/>
<comment type="caution">
    <text evidence="1">The sequence shown here is derived from an EMBL/GenBank/DDBJ whole genome shotgun (WGS) entry which is preliminary data.</text>
</comment>
<sequence>MQTLPDGRYEALVLEADNQPQGWRLAVVLTQGPLAGTVVDLPPLPDPPAVDPLSLLGQPGILSVQGGSLRFTPDPPA</sequence>
<keyword evidence="2" id="KW-1185">Reference proteome</keyword>
<name>A0ABV6C4C1_9ACTN</name>
<reference evidence="1 2" key="1">
    <citation type="submission" date="2024-09" db="EMBL/GenBank/DDBJ databases">
        <authorList>
            <person name="Sun Q."/>
            <person name="Mori K."/>
        </authorList>
    </citation>
    <scope>NUCLEOTIDE SEQUENCE [LARGE SCALE GENOMIC DNA]</scope>
    <source>
        <strain evidence="1 2">JCM 15389</strain>
    </source>
</reference>
<dbReference type="RefSeq" id="WP_248108884.1">
    <property type="nucleotide sequence ID" value="NZ_JAKHEX010000021.1"/>
</dbReference>
<evidence type="ECO:0000313" key="1">
    <source>
        <dbReference type="EMBL" id="MFC0082524.1"/>
    </source>
</evidence>
<organism evidence="1 2">
    <name type="scientific">Aciditerrimonas ferrireducens</name>
    <dbReference type="NCBI Taxonomy" id="667306"/>
    <lineage>
        <taxon>Bacteria</taxon>
        <taxon>Bacillati</taxon>
        <taxon>Actinomycetota</taxon>
        <taxon>Acidimicrobiia</taxon>
        <taxon>Acidimicrobiales</taxon>
        <taxon>Acidimicrobiaceae</taxon>
        <taxon>Aciditerrimonas</taxon>
    </lineage>
</organism>
<protein>
    <submittedName>
        <fullName evidence="1">Uncharacterized protein</fullName>
    </submittedName>
</protein>
<gene>
    <name evidence="1" type="ORF">ACFFRE_10320</name>
</gene>